<reference evidence="5 6" key="1">
    <citation type="submission" date="2014-06" db="EMBL/GenBank/DDBJ databases">
        <title>Saccharopolyspora rectivirgula DSM-43113 Genome sequencing.</title>
        <authorList>
            <person name="Barrera C."/>
            <person name="Millon L."/>
            <person name="Rognon B."/>
            <person name="Zaugg C."/>
            <person name="Monod M."/>
        </authorList>
    </citation>
    <scope>NUCLEOTIDE SEQUENCE [LARGE SCALE GENOMIC DNA]</scope>
    <source>
        <strain evidence="5 6">DSM 43113</strain>
    </source>
</reference>
<sequence>MPVLVAIADQLLAPVPGGTGRYTRELLRAMAATAPAGWELATVVSRSGDPAAARIPGVAGPRVLPLPRRALSAAWEHGLPLWPGGDAVHAMTPLAPPVRNRHLVVTVHDTVAWTCPQTLTRRGAHWHRRMIARAARNAAVLVVPTSAVAADLARRLPVRAAVRVIGEGVPAALTAPPADADARAAQLDLPERYVLAVGTVEPRKGFDWLVRAMARPEAPDVPLLVAGRPGWGQLDLQRIAEESGMAQQLRLLGPVSDAELAVLLHRASALAAPSLDEGFGLPVVEAMACGVPVVHSDAPALVEVAGGAGSVVPRTDPAALAVALRTAVEDRERRNEMITAGYRRAGQFSWEKAAKQVWELHQEIAESPRL</sequence>
<keyword evidence="6" id="KW-1185">Reference proteome</keyword>
<dbReference type="Gene3D" id="3.40.50.2000">
    <property type="entry name" value="Glycogen Phosphorylase B"/>
    <property type="match status" value="2"/>
</dbReference>
<dbReference type="CDD" id="cd03809">
    <property type="entry name" value="GT4_MtfB-like"/>
    <property type="match status" value="1"/>
</dbReference>
<dbReference type="eggNOG" id="COG0438">
    <property type="taxonomic scope" value="Bacteria"/>
</dbReference>
<dbReference type="Pfam" id="PF13439">
    <property type="entry name" value="Glyco_transf_4"/>
    <property type="match status" value="1"/>
</dbReference>
<evidence type="ECO:0000256" key="2">
    <source>
        <dbReference type="ARBA" id="ARBA00022679"/>
    </source>
</evidence>
<dbReference type="EMBL" id="JNVU01000002">
    <property type="protein sequence ID" value="KEI46086.1"/>
    <property type="molecule type" value="Genomic_DNA"/>
</dbReference>
<feature type="domain" description="Glycosyl transferase family 1" evidence="3">
    <location>
        <begin position="184"/>
        <end position="343"/>
    </location>
</feature>
<protein>
    <submittedName>
        <fullName evidence="5">Glycosyl transferase</fullName>
    </submittedName>
</protein>
<dbReference type="STRING" id="28042.GU90_00060"/>
<keyword evidence="2 5" id="KW-0808">Transferase</keyword>
<proteinExistence type="predicted"/>
<feature type="domain" description="Glycosyltransferase subfamily 4-like N-terminal" evidence="4">
    <location>
        <begin position="16"/>
        <end position="170"/>
    </location>
</feature>
<evidence type="ECO:0000313" key="5">
    <source>
        <dbReference type="EMBL" id="KEI46086.1"/>
    </source>
</evidence>
<dbReference type="InterPro" id="IPR001296">
    <property type="entry name" value="Glyco_trans_1"/>
</dbReference>
<organism evidence="5 6">
    <name type="scientific">Saccharopolyspora rectivirgula</name>
    <dbReference type="NCBI Taxonomy" id="28042"/>
    <lineage>
        <taxon>Bacteria</taxon>
        <taxon>Bacillati</taxon>
        <taxon>Actinomycetota</taxon>
        <taxon>Actinomycetes</taxon>
        <taxon>Pseudonocardiales</taxon>
        <taxon>Pseudonocardiaceae</taxon>
        <taxon>Saccharopolyspora</taxon>
    </lineage>
</organism>
<evidence type="ECO:0000259" key="3">
    <source>
        <dbReference type="Pfam" id="PF00534"/>
    </source>
</evidence>
<gene>
    <name evidence="5" type="ORF">GU90_00060</name>
</gene>
<evidence type="ECO:0000256" key="1">
    <source>
        <dbReference type="ARBA" id="ARBA00022676"/>
    </source>
</evidence>
<dbReference type="RefSeq" id="WP_029720554.1">
    <property type="nucleotide sequence ID" value="NZ_JNVU01000002.1"/>
</dbReference>
<dbReference type="PANTHER" id="PTHR46401">
    <property type="entry name" value="GLYCOSYLTRANSFERASE WBBK-RELATED"/>
    <property type="match status" value="1"/>
</dbReference>
<dbReference type="GO" id="GO:0016757">
    <property type="term" value="F:glycosyltransferase activity"/>
    <property type="evidence" value="ECO:0007669"/>
    <property type="project" value="UniProtKB-KW"/>
</dbReference>
<dbReference type="Pfam" id="PF00534">
    <property type="entry name" value="Glycos_transf_1"/>
    <property type="match status" value="1"/>
</dbReference>
<accession>A0A073B3E7</accession>
<name>A0A073B3E7_9PSEU</name>
<keyword evidence="1" id="KW-0328">Glycosyltransferase</keyword>
<dbReference type="PANTHER" id="PTHR46401:SF2">
    <property type="entry name" value="GLYCOSYLTRANSFERASE WBBK-RELATED"/>
    <property type="match status" value="1"/>
</dbReference>
<evidence type="ECO:0000259" key="4">
    <source>
        <dbReference type="Pfam" id="PF13439"/>
    </source>
</evidence>
<comment type="caution">
    <text evidence="5">The sequence shown here is derived from an EMBL/GenBank/DDBJ whole genome shotgun (WGS) entry which is preliminary data.</text>
</comment>
<dbReference type="GO" id="GO:0009103">
    <property type="term" value="P:lipopolysaccharide biosynthetic process"/>
    <property type="evidence" value="ECO:0007669"/>
    <property type="project" value="TreeGrafter"/>
</dbReference>
<dbReference type="Proteomes" id="UP000031419">
    <property type="component" value="Unassembled WGS sequence"/>
</dbReference>
<evidence type="ECO:0000313" key="6">
    <source>
        <dbReference type="Proteomes" id="UP000031419"/>
    </source>
</evidence>
<dbReference type="SUPFAM" id="SSF53756">
    <property type="entry name" value="UDP-Glycosyltransferase/glycogen phosphorylase"/>
    <property type="match status" value="1"/>
</dbReference>
<dbReference type="InterPro" id="IPR028098">
    <property type="entry name" value="Glyco_trans_4-like_N"/>
</dbReference>
<dbReference type="AlphaFoldDB" id="A0A073B3E7"/>